<proteinExistence type="predicted"/>
<gene>
    <name evidence="1" type="ORF">DI565_03200</name>
</gene>
<accession>A0A2W5MJI3</accession>
<evidence type="ECO:0000313" key="2">
    <source>
        <dbReference type="Proteomes" id="UP000249577"/>
    </source>
</evidence>
<sequence length="119" mass="13599">MSATLPTAAFLAQVSPDLCFRLLSAHAGRLNQCAAHVMARRDERTSCTNREWVEHLRKRRRAAASVRRRLRRLYDRADEFGVDIGQPTRPRPAEPKPLAEVIVTARRCHDAWGDLQKRA</sequence>
<name>A0A2W5MJI3_ANCNO</name>
<evidence type="ECO:0000313" key="1">
    <source>
        <dbReference type="EMBL" id="PZQ17763.1"/>
    </source>
</evidence>
<protein>
    <submittedName>
        <fullName evidence="1">Uncharacterized protein</fullName>
    </submittedName>
</protein>
<comment type="caution">
    <text evidence="1">The sequence shown here is derived from an EMBL/GenBank/DDBJ whole genome shotgun (WGS) entry which is preliminary data.</text>
</comment>
<dbReference type="Proteomes" id="UP000249577">
    <property type="component" value="Unassembled WGS sequence"/>
</dbReference>
<organism evidence="1 2">
    <name type="scientific">Ancylobacter novellus</name>
    <name type="common">Thiobacillus novellus</name>
    <dbReference type="NCBI Taxonomy" id="921"/>
    <lineage>
        <taxon>Bacteria</taxon>
        <taxon>Pseudomonadati</taxon>
        <taxon>Pseudomonadota</taxon>
        <taxon>Alphaproteobacteria</taxon>
        <taxon>Hyphomicrobiales</taxon>
        <taxon>Xanthobacteraceae</taxon>
        <taxon>Ancylobacter</taxon>
    </lineage>
</organism>
<dbReference type="AlphaFoldDB" id="A0A2W5MJI3"/>
<reference evidence="1 2" key="1">
    <citation type="submission" date="2017-08" db="EMBL/GenBank/DDBJ databases">
        <title>Infants hospitalized years apart are colonized by the same room-sourced microbial strains.</title>
        <authorList>
            <person name="Brooks B."/>
            <person name="Olm M.R."/>
            <person name="Firek B.A."/>
            <person name="Baker R."/>
            <person name="Thomas B.C."/>
            <person name="Morowitz M.J."/>
            <person name="Banfield J.F."/>
        </authorList>
    </citation>
    <scope>NUCLEOTIDE SEQUENCE [LARGE SCALE GENOMIC DNA]</scope>
    <source>
        <strain evidence="1">S2_005_003_R2_43</strain>
    </source>
</reference>
<dbReference type="EMBL" id="QFPN01000002">
    <property type="protein sequence ID" value="PZQ17763.1"/>
    <property type="molecule type" value="Genomic_DNA"/>
</dbReference>